<protein>
    <submittedName>
        <fullName evidence="1">Uncharacterized protein</fullName>
    </submittedName>
</protein>
<organism evidence="1">
    <name type="scientific">Salix viminalis</name>
    <name type="common">Common osier</name>
    <name type="synonym">Basket willow</name>
    <dbReference type="NCBI Taxonomy" id="40686"/>
    <lineage>
        <taxon>Eukaryota</taxon>
        <taxon>Viridiplantae</taxon>
        <taxon>Streptophyta</taxon>
        <taxon>Embryophyta</taxon>
        <taxon>Tracheophyta</taxon>
        <taxon>Spermatophyta</taxon>
        <taxon>Magnoliopsida</taxon>
        <taxon>eudicotyledons</taxon>
        <taxon>Gunneridae</taxon>
        <taxon>Pentapetalae</taxon>
        <taxon>rosids</taxon>
        <taxon>fabids</taxon>
        <taxon>Malpighiales</taxon>
        <taxon>Salicaceae</taxon>
        <taxon>Saliceae</taxon>
        <taxon>Salix</taxon>
    </lineage>
</organism>
<name>A0A6N2KYC2_SALVM</name>
<dbReference type="PANTHER" id="PTHR35767">
    <property type="entry name" value="HAPLESS PROTEIN"/>
    <property type="match status" value="1"/>
</dbReference>
<accession>A0A6N2KYC2</accession>
<dbReference type="EMBL" id="CAADRP010000902">
    <property type="protein sequence ID" value="VFU33547.1"/>
    <property type="molecule type" value="Genomic_DNA"/>
</dbReference>
<gene>
    <name evidence="1" type="ORF">SVIM_LOCUS154375</name>
</gene>
<sequence>MTKLAVNICAAAPHCMSEALELRKGTNWVSVSSLPAQDIDQRMLSMKEKCKGCHQFILRMLLLDLEKVVLQILERFLACGDTDSANPSALNPVLGLMGKII</sequence>
<dbReference type="PANTHER" id="PTHR35767:SF1">
    <property type="entry name" value="HAPLESS PROTEIN"/>
    <property type="match status" value="1"/>
</dbReference>
<evidence type="ECO:0000313" key="1">
    <source>
        <dbReference type="EMBL" id="VFU33547.1"/>
    </source>
</evidence>
<proteinExistence type="predicted"/>
<reference evidence="1" key="1">
    <citation type="submission" date="2019-03" db="EMBL/GenBank/DDBJ databases">
        <authorList>
            <person name="Mank J."/>
            <person name="Almeida P."/>
        </authorList>
    </citation>
    <scope>NUCLEOTIDE SEQUENCE</scope>
    <source>
        <strain evidence="1">78183</strain>
    </source>
</reference>
<dbReference type="AlphaFoldDB" id="A0A6N2KYC2"/>